<sequence length="120" mass="13441">MSDEMTEFQKQNNSGKMIPNFRTEGVIFGERGGENYAKGDISSCVQLNRPRLSDHRSPSAQNGIHSLNAAWAVVFVCRHFLNDSISEGGIHLSLKQFHHNPPPLHALTVSIFLQNKKRSL</sequence>
<dbReference type="AlphaFoldDB" id="A0AAV4WC91"/>
<dbReference type="EMBL" id="BPLR01015966">
    <property type="protein sequence ID" value="GIY80111.1"/>
    <property type="molecule type" value="Genomic_DNA"/>
</dbReference>
<gene>
    <name evidence="1" type="ORF">CEXT_235171</name>
</gene>
<evidence type="ECO:0000313" key="2">
    <source>
        <dbReference type="Proteomes" id="UP001054945"/>
    </source>
</evidence>
<protein>
    <submittedName>
        <fullName evidence="1">Uncharacterized protein</fullName>
    </submittedName>
</protein>
<proteinExistence type="predicted"/>
<keyword evidence="2" id="KW-1185">Reference proteome</keyword>
<accession>A0AAV4WC91</accession>
<dbReference type="Proteomes" id="UP001054945">
    <property type="component" value="Unassembled WGS sequence"/>
</dbReference>
<evidence type="ECO:0000313" key="1">
    <source>
        <dbReference type="EMBL" id="GIY80111.1"/>
    </source>
</evidence>
<reference evidence="1 2" key="1">
    <citation type="submission" date="2021-06" db="EMBL/GenBank/DDBJ databases">
        <title>Caerostris extrusa draft genome.</title>
        <authorList>
            <person name="Kono N."/>
            <person name="Arakawa K."/>
        </authorList>
    </citation>
    <scope>NUCLEOTIDE SEQUENCE [LARGE SCALE GENOMIC DNA]</scope>
</reference>
<comment type="caution">
    <text evidence="1">The sequence shown here is derived from an EMBL/GenBank/DDBJ whole genome shotgun (WGS) entry which is preliminary data.</text>
</comment>
<name>A0AAV4WC91_CAEEX</name>
<organism evidence="1 2">
    <name type="scientific">Caerostris extrusa</name>
    <name type="common">Bark spider</name>
    <name type="synonym">Caerostris bankana</name>
    <dbReference type="NCBI Taxonomy" id="172846"/>
    <lineage>
        <taxon>Eukaryota</taxon>
        <taxon>Metazoa</taxon>
        <taxon>Ecdysozoa</taxon>
        <taxon>Arthropoda</taxon>
        <taxon>Chelicerata</taxon>
        <taxon>Arachnida</taxon>
        <taxon>Araneae</taxon>
        <taxon>Araneomorphae</taxon>
        <taxon>Entelegynae</taxon>
        <taxon>Araneoidea</taxon>
        <taxon>Araneidae</taxon>
        <taxon>Caerostris</taxon>
    </lineage>
</organism>